<protein>
    <submittedName>
        <fullName evidence="6">Bicyclomycin resistance protein</fullName>
    </submittedName>
</protein>
<evidence type="ECO:0000256" key="2">
    <source>
        <dbReference type="ARBA" id="ARBA00022448"/>
    </source>
</evidence>
<evidence type="ECO:0000256" key="3">
    <source>
        <dbReference type="ARBA" id="ARBA00022729"/>
    </source>
</evidence>
<evidence type="ECO:0000256" key="1">
    <source>
        <dbReference type="ARBA" id="ARBA00008520"/>
    </source>
</evidence>
<dbReference type="SUPFAM" id="SSF53850">
    <property type="entry name" value="Periplasmic binding protein-like II"/>
    <property type="match status" value="1"/>
</dbReference>
<proteinExistence type="inferred from homology"/>
<reference evidence="7" key="1">
    <citation type="journal article" date="2019" name="Int. J. Syst. Evol. Microbiol.">
        <title>The Global Catalogue of Microorganisms (GCM) 10K type strain sequencing project: providing services to taxonomists for standard genome sequencing and annotation.</title>
        <authorList>
            <consortium name="The Broad Institute Genomics Platform"/>
            <consortium name="The Broad Institute Genome Sequencing Center for Infectious Disease"/>
            <person name="Wu L."/>
            <person name="Ma J."/>
        </authorList>
    </citation>
    <scope>NUCLEOTIDE SEQUENCE [LARGE SCALE GENOMIC DNA]</scope>
    <source>
        <strain evidence="7">CGMCC 1.3601</strain>
    </source>
</reference>
<feature type="compositionally biased region" description="Polar residues" evidence="4">
    <location>
        <begin position="445"/>
        <end position="457"/>
    </location>
</feature>
<evidence type="ECO:0000256" key="5">
    <source>
        <dbReference type="SAM" id="SignalP"/>
    </source>
</evidence>
<dbReference type="InterPro" id="IPR050490">
    <property type="entry name" value="Bact_solute-bd_prot1"/>
</dbReference>
<keyword evidence="7" id="KW-1185">Reference proteome</keyword>
<feature type="signal peptide" evidence="5">
    <location>
        <begin position="1"/>
        <end position="24"/>
    </location>
</feature>
<evidence type="ECO:0000256" key="4">
    <source>
        <dbReference type="SAM" id="MobiDB-lite"/>
    </source>
</evidence>
<feature type="chain" id="PRO_5045280392" evidence="5">
    <location>
        <begin position="25"/>
        <end position="457"/>
    </location>
</feature>
<dbReference type="Pfam" id="PF01547">
    <property type="entry name" value="SBP_bac_1"/>
    <property type="match status" value="1"/>
</dbReference>
<gene>
    <name evidence="6" type="ORF">GCM10007175_28570</name>
</gene>
<dbReference type="PANTHER" id="PTHR43649:SF34">
    <property type="entry name" value="ABC TRANSPORTER PERIPLASMIC-BINDING PROTEIN YCJN-RELATED"/>
    <property type="match status" value="1"/>
</dbReference>
<keyword evidence="2" id="KW-0813">Transport</keyword>
<dbReference type="InterPro" id="IPR006059">
    <property type="entry name" value="SBP"/>
</dbReference>
<dbReference type="PROSITE" id="PS51257">
    <property type="entry name" value="PROKAR_LIPOPROTEIN"/>
    <property type="match status" value="1"/>
</dbReference>
<comment type="caution">
    <text evidence="6">The sequence shown here is derived from an EMBL/GenBank/DDBJ whole genome shotgun (WGS) entry which is preliminary data.</text>
</comment>
<accession>A0ABQ2CHE9</accession>
<sequence length="457" mass="48260">MNAKKRTIAAAVALVGAMALTSCSPGGEETAQDGSLTVWTLERQPDRVEIQKQIAADFTKQSGVEVEIVAVDEAQYNQLLVSSAASGELPDVIGGLGLPGVGALQANDLLDGDAATRVVNELGKDTFAPRSLELASIDGKQLAVPSDSWASLLVYRKDLFDKAGLKAPETYDDILKAAQTLTTGNQVGFSGFTTNQETFEHLALGNDCQLVSDSAEITLDSPECTTSFNFYQELMTKYSVPGEQDTNTARSNYLSGRAAMVMFSSFILDEMAGLRSDMLPSCAECAGDPSYLAKNSGVVTAIKGPDGSEPAQFGSQVNWAIPVEAASSATDFVKYMMSDGYERWLAFAPEGKVPSRQGTQDNPTAYVDAWKAMSSGTSTKAPLSDFYPQSVIDQLSTSPEKMSLWAVPQGQGALAGALLAEKPVAKAINSMITGGTSGQDAAKSATDSVRTIQSTLK</sequence>
<dbReference type="RefSeq" id="WP_188731206.1">
    <property type="nucleotide sequence ID" value="NZ_BMKV01000005.1"/>
</dbReference>
<evidence type="ECO:0000313" key="7">
    <source>
        <dbReference type="Proteomes" id="UP000658754"/>
    </source>
</evidence>
<dbReference type="Gene3D" id="3.40.190.10">
    <property type="entry name" value="Periplasmic binding protein-like II"/>
    <property type="match status" value="1"/>
</dbReference>
<evidence type="ECO:0000313" key="6">
    <source>
        <dbReference type="EMBL" id="GGI89515.1"/>
    </source>
</evidence>
<dbReference type="EMBL" id="BMKV01000005">
    <property type="protein sequence ID" value="GGI89515.1"/>
    <property type="molecule type" value="Genomic_DNA"/>
</dbReference>
<organism evidence="6 7">
    <name type="scientific">Pseudarthrobacter scleromae</name>
    <dbReference type="NCBI Taxonomy" id="158897"/>
    <lineage>
        <taxon>Bacteria</taxon>
        <taxon>Bacillati</taxon>
        <taxon>Actinomycetota</taxon>
        <taxon>Actinomycetes</taxon>
        <taxon>Micrococcales</taxon>
        <taxon>Micrococcaceae</taxon>
        <taxon>Pseudarthrobacter</taxon>
    </lineage>
</organism>
<comment type="similarity">
    <text evidence="1">Belongs to the bacterial solute-binding protein 1 family.</text>
</comment>
<name>A0ABQ2CHE9_9MICC</name>
<dbReference type="PANTHER" id="PTHR43649">
    <property type="entry name" value="ARABINOSE-BINDING PROTEIN-RELATED"/>
    <property type="match status" value="1"/>
</dbReference>
<keyword evidence="3 5" id="KW-0732">Signal</keyword>
<dbReference type="Proteomes" id="UP000658754">
    <property type="component" value="Unassembled WGS sequence"/>
</dbReference>
<feature type="region of interest" description="Disordered" evidence="4">
    <location>
        <begin position="435"/>
        <end position="457"/>
    </location>
</feature>